<dbReference type="HAMAP" id="MF_01405">
    <property type="entry name" value="Non_canon_purine_NTPase"/>
    <property type="match status" value="1"/>
</dbReference>
<feature type="binding site" evidence="7">
    <location>
        <position position="75"/>
    </location>
    <ligand>
        <name>substrate</name>
    </ligand>
</feature>
<dbReference type="GO" id="GO:0017111">
    <property type="term" value="F:ribonucleoside triphosphate phosphatase activity"/>
    <property type="evidence" value="ECO:0007669"/>
    <property type="project" value="InterPro"/>
</dbReference>
<comment type="function">
    <text evidence="7">Pyrophosphatase that catalyzes the hydrolysis of nucleoside triphosphates to their monophosphate derivatives, with a high preference for the non-canonical purine nucleotides XTP (xanthosine triphosphate), dITP (deoxyinosine triphosphate) and ITP. Seems to function as a house-cleaning enzyme that removes non-canonical purine nucleotides from the nucleotide pool, thus preventing their incorporation into DNA/RNA and avoiding chromosomal lesions.</text>
</comment>
<evidence type="ECO:0000256" key="1">
    <source>
        <dbReference type="ARBA" id="ARBA00008023"/>
    </source>
</evidence>
<dbReference type="Proteomes" id="UP000321812">
    <property type="component" value="Unassembled WGS sequence"/>
</dbReference>
<dbReference type="AlphaFoldDB" id="A0A562X7S8"/>
<feature type="active site" description="Proton acceptor" evidence="7">
    <location>
        <position position="74"/>
    </location>
</feature>
<evidence type="ECO:0000313" key="9">
    <source>
        <dbReference type="Proteomes" id="UP000321812"/>
    </source>
</evidence>
<sequence>MKIVLATNNKDKVKEIKAFYKDYEIYALSEICKPFEIEENGKSFKENALIKARAVYTKLCELGLENEFVSLSDDSGISVEALGFAPGIYSARYSGEHATDASNREKLTRELHKLGLKKSRAFYTACIAVVSKFGEFSTHGFMYGKVIDRELGDNGFGYDFMFIPNGYDKTISQLDESVKLAISHRSRGLALARYILKSLSKHYK</sequence>
<dbReference type="Gene3D" id="3.90.950.10">
    <property type="match status" value="1"/>
</dbReference>
<comment type="similarity">
    <text evidence="1 7">Belongs to the HAM1 NTPase family.</text>
</comment>
<dbReference type="GO" id="GO:0005829">
    <property type="term" value="C:cytosol"/>
    <property type="evidence" value="ECO:0007669"/>
    <property type="project" value="TreeGrafter"/>
</dbReference>
<feature type="binding site" evidence="7">
    <location>
        <position position="179"/>
    </location>
    <ligand>
        <name>substrate</name>
    </ligand>
</feature>
<dbReference type="Pfam" id="PF01725">
    <property type="entry name" value="Ham1p_like"/>
    <property type="match status" value="1"/>
</dbReference>
<comment type="cofactor">
    <cofactor evidence="7">
        <name>Mg(2+)</name>
        <dbReference type="ChEBI" id="CHEBI:18420"/>
    </cofactor>
    <text evidence="7">Binds 1 Mg(2+) ion per subunit.</text>
</comment>
<dbReference type="GO" id="GO:0036222">
    <property type="term" value="F:XTP diphosphatase activity"/>
    <property type="evidence" value="ECO:0007669"/>
    <property type="project" value="UniProtKB-UniRule"/>
</dbReference>
<keyword evidence="2 7" id="KW-0479">Metal-binding</keyword>
<comment type="catalytic activity">
    <reaction evidence="7">
        <text>dITP + H2O = dIMP + diphosphate + H(+)</text>
        <dbReference type="Rhea" id="RHEA:28342"/>
        <dbReference type="ChEBI" id="CHEBI:15377"/>
        <dbReference type="ChEBI" id="CHEBI:15378"/>
        <dbReference type="ChEBI" id="CHEBI:33019"/>
        <dbReference type="ChEBI" id="CHEBI:61194"/>
        <dbReference type="ChEBI" id="CHEBI:61382"/>
        <dbReference type="EC" id="3.6.1.66"/>
    </reaction>
</comment>
<keyword evidence="5 7" id="KW-0460">Magnesium</keyword>
<evidence type="ECO:0000256" key="5">
    <source>
        <dbReference type="ARBA" id="ARBA00022842"/>
    </source>
</evidence>
<comment type="catalytic activity">
    <reaction evidence="7">
        <text>XTP + H2O = XMP + diphosphate + H(+)</text>
        <dbReference type="Rhea" id="RHEA:28610"/>
        <dbReference type="ChEBI" id="CHEBI:15377"/>
        <dbReference type="ChEBI" id="CHEBI:15378"/>
        <dbReference type="ChEBI" id="CHEBI:33019"/>
        <dbReference type="ChEBI" id="CHEBI:57464"/>
        <dbReference type="ChEBI" id="CHEBI:61314"/>
        <dbReference type="EC" id="3.6.1.66"/>
    </reaction>
</comment>
<name>A0A562X7S8_CAMHY</name>
<dbReference type="EC" id="3.6.1.66" evidence="7"/>
<dbReference type="CDD" id="cd00515">
    <property type="entry name" value="HAM1"/>
    <property type="match status" value="1"/>
</dbReference>
<organism evidence="8 9">
    <name type="scientific">Campylobacter hyointestinalis</name>
    <dbReference type="NCBI Taxonomy" id="198"/>
    <lineage>
        <taxon>Bacteria</taxon>
        <taxon>Pseudomonadati</taxon>
        <taxon>Campylobacterota</taxon>
        <taxon>Epsilonproteobacteria</taxon>
        <taxon>Campylobacterales</taxon>
        <taxon>Campylobacteraceae</taxon>
        <taxon>Campylobacter</taxon>
    </lineage>
</organism>
<dbReference type="InterPro" id="IPR002637">
    <property type="entry name" value="RdgB/HAM1"/>
</dbReference>
<feature type="binding site" evidence="7">
    <location>
        <begin position="156"/>
        <end position="159"/>
    </location>
    <ligand>
        <name>substrate</name>
    </ligand>
</feature>
<dbReference type="RefSeq" id="WP_147497649.1">
    <property type="nucleotide sequence ID" value="NZ_VOAP01000029.1"/>
</dbReference>
<gene>
    <name evidence="8" type="ORF">YZ82_08665</name>
</gene>
<comment type="subunit">
    <text evidence="7">Homodimer.</text>
</comment>
<dbReference type="InterPro" id="IPR020922">
    <property type="entry name" value="dITP/XTP_pyrophosphatase"/>
</dbReference>
<keyword evidence="3 7" id="KW-0547">Nucleotide-binding</keyword>
<dbReference type="GO" id="GO:0036220">
    <property type="term" value="F:ITP diphosphatase activity"/>
    <property type="evidence" value="ECO:0007669"/>
    <property type="project" value="UniProtKB-UniRule"/>
</dbReference>
<accession>A0A562X7S8</accession>
<dbReference type="PANTHER" id="PTHR11067:SF9">
    <property type="entry name" value="INOSINE TRIPHOSPHATE PYROPHOSPHATASE"/>
    <property type="match status" value="1"/>
</dbReference>
<reference evidence="8 9" key="1">
    <citation type="submission" date="2019-07" db="EMBL/GenBank/DDBJ databases">
        <title>Rapid identification of Enteric Bacteria from Whole Genome Sequences (WGS) using Average Nucleotide Identity (ANI).</title>
        <authorList>
            <person name="Lane C."/>
        </authorList>
    </citation>
    <scope>NUCLEOTIDE SEQUENCE [LARGE SCALE GENOMIC DNA]</scope>
    <source>
        <strain evidence="8 9">D2411</strain>
    </source>
</reference>
<dbReference type="GO" id="GO:0046872">
    <property type="term" value="F:metal ion binding"/>
    <property type="evidence" value="ECO:0007669"/>
    <property type="project" value="UniProtKB-KW"/>
</dbReference>
<dbReference type="InterPro" id="IPR029001">
    <property type="entry name" value="ITPase-like_fam"/>
</dbReference>
<feature type="binding site" evidence="7">
    <location>
        <position position="74"/>
    </location>
    <ligand>
        <name>Mg(2+)</name>
        <dbReference type="ChEBI" id="CHEBI:18420"/>
    </ligand>
</feature>
<dbReference type="GO" id="GO:0000166">
    <property type="term" value="F:nucleotide binding"/>
    <property type="evidence" value="ECO:0007669"/>
    <property type="project" value="UniProtKB-KW"/>
</dbReference>
<keyword evidence="4 7" id="KW-0378">Hydrolase</keyword>
<dbReference type="GO" id="GO:0009146">
    <property type="term" value="P:purine nucleoside triphosphate catabolic process"/>
    <property type="evidence" value="ECO:0007669"/>
    <property type="project" value="UniProtKB-UniRule"/>
</dbReference>
<evidence type="ECO:0000256" key="3">
    <source>
        <dbReference type="ARBA" id="ARBA00022741"/>
    </source>
</evidence>
<dbReference type="EMBL" id="VOAP01000029">
    <property type="protein sequence ID" value="TWO18065.1"/>
    <property type="molecule type" value="Genomic_DNA"/>
</dbReference>
<evidence type="ECO:0000256" key="2">
    <source>
        <dbReference type="ARBA" id="ARBA00022723"/>
    </source>
</evidence>
<feature type="binding site" evidence="7">
    <location>
        <position position="38"/>
    </location>
    <ligand>
        <name>Mg(2+)</name>
        <dbReference type="ChEBI" id="CHEBI:18420"/>
    </ligand>
</feature>
<dbReference type="PANTHER" id="PTHR11067">
    <property type="entry name" value="INOSINE TRIPHOSPHATE PYROPHOSPHATASE/HAM1 PROTEIN"/>
    <property type="match status" value="1"/>
</dbReference>
<protein>
    <recommendedName>
        <fullName evidence="7">dITP/XTP pyrophosphatase</fullName>
        <ecNumber evidence="7">3.6.1.66</ecNumber>
    </recommendedName>
    <alternativeName>
        <fullName evidence="7">Non-canonical purine NTP pyrophosphatase</fullName>
    </alternativeName>
    <alternativeName>
        <fullName evidence="7">Non-standard purine NTP pyrophosphatase</fullName>
    </alternativeName>
    <alternativeName>
        <fullName evidence="7">Nucleoside-triphosphate diphosphatase</fullName>
    </alternativeName>
    <alternativeName>
        <fullName evidence="7">Nucleoside-triphosphate pyrophosphatase</fullName>
        <shortName evidence="7">NTPase</shortName>
    </alternativeName>
</protein>
<evidence type="ECO:0000256" key="4">
    <source>
        <dbReference type="ARBA" id="ARBA00022801"/>
    </source>
</evidence>
<comment type="catalytic activity">
    <reaction evidence="7">
        <text>ITP + H2O = IMP + diphosphate + H(+)</text>
        <dbReference type="Rhea" id="RHEA:29399"/>
        <dbReference type="ChEBI" id="CHEBI:15377"/>
        <dbReference type="ChEBI" id="CHEBI:15378"/>
        <dbReference type="ChEBI" id="CHEBI:33019"/>
        <dbReference type="ChEBI" id="CHEBI:58053"/>
        <dbReference type="ChEBI" id="CHEBI:61402"/>
        <dbReference type="EC" id="3.6.1.66"/>
    </reaction>
</comment>
<comment type="caution">
    <text evidence="8">The sequence shown here is derived from an EMBL/GenBank/DDBJ whole genome shotgun (WGS) entry which is preliminary data.</text>
</comment>
<feature type="binding site" evidence="7">
    <location>
        <begin position="7"/>
        <end position="12"/>
    </location>
    <ligand>
        <name>substrate</name>
    </ligand>
</feature>
<dbReference type="SUPFAM" id="SSF52972">
    <property type="entry name" value="ITPase-like"/>
    <property type="match status" value="1"/>
</dbReference>
<feature type="binding site" evidence="7">
    <location>
        <begin position="184"/>
        <end position="185"/>
    </location>
    <ligand>
        <name>substrate</name>
    </ligand>
</feature>
<evidence type="ECO:0000256" key="6">
    <source>
        <dbReference type="ARBA" id="ARBA00023080"/>
    </source>
</evidence>
<evidence type="ECO:0000313" key="8">
    <source>
        <dbReference type="EMBL" id="TWO18065.1"/>
    </source>
</evidence>
<dbReference type="GO" id="GO:0035870">
    <property type="term" value="F:dITP diphosphatase activity"/>
    <property type="evidence" value="ECO:0007669"/>
    <property type="project" value="UniProtKB-UniRule"/>
</dbReference>
<evidence type="ECO:0000256" key="7">
    <source>
        <dbReference type="HAMAP-Rule" id="MF_01405"/>
    </source>
</evidence>
<proteinExistence type="inferred from homology"/>
<dbReference type="GO" id="GO:0009117">
    <property type="term" value="P:nucleotide metabolic process"/>
    <property type="evidence" value="ECO:0007669"/>
    <property type="project" value="UniProtKB-KW"/>
</dbReference>
<keyword evidence="6 7" id="KW-0546">Nucleotide metabolism</keyword>